<evidence type="ECO:0000256" key="1">
    <source>
        <dbReference type="ARBA" id="ARBA00022729"/>
    </source>
</evidence>
<dbReference type="GO" id="GO:0005615">
    <property type="term" value="C:extracellular space"/>
    <property type="evidence" value="ECO:0007669"/>
    <property type="project" value="TreeGrafter"/>
</dbReference>
<keyword evidence="6" id="KW-1185">Reference proteome</keyword>
<dbReference type="InterPro" id="IPR038606">
    <property type="entry name" value="To_sf"/>
</dbReference>
<dbReference type="PANTHER" id="PTHR11008">
    <property type="entry name" value="PROTEIN TAKEOUT-LIKE PROTEIN"/>
    <property type="match status" value="1"/>
</dbReference>
<comment type="similarity">
    <text evidence="3">Belongs to the TO family.</text>
</comment>
<proteinExistence type="inferred from homology"/>
<dbReference type="FunFam" id="3.15.10.30:FF:000001">
    <property type="entry name" value="Takeout-like protein 1"/>
    <property type="match status" value="1"/>
</dbReference>
<dbReference type="AlphaFoldDB" id="A0A8S1BVZ9"/>
<feature type="signal peptide" evidence="4">
    <location>
        <begin position="1"/>
        <end position="23"/>
    </location>
</feature>
<dbReference type="Pfam" id="PF06585">
    <property type="entry name" value="JHBP"/>
    <property type="match status" value="1"/>
</dbReference>
<dbReference type="Proteomes" id="UP000494165">
    <property type="component" value="Unassembled WGS sequence"/>
</dbReference>
<dbReference type="OrthoDB" id="8186595at2759"/>
<dbReference type="GO" id="GO:0007623">
    <property type="term" value="P:circadian rhythm"/>
    <property type="evidence" value="ECO:0007669"/>
    <property type="project" value="UniProtKB-ARBA"/>
</dbReference>
<keyword evidence="1 4" id="KW-0732">Signal</keyword>
<dbReference type="InterPro" id="IPR010562">
    <property type="entry name" value="Haemolymph_juvenile_hormone-bd"/>
</dbReference>
<evidence type="ECO:0008006" key="7">
    <source>
        <dbReference type="Google" id="ProtNLM"/>
    </source>
</evidence>
<evidence type="ECO:0000256" key="3">
    <source>
        <dbReference type="ARBA" id="ARBA00060902"/>
    </source>
</evidence>
<dbReference type="PANTHER" id="PTHR11008:SF32">
    <property type="entry name" value="CIRCADIAN CLOCK-CONTROLLED PROTEIN DAYWAKE-RELATED"/>
    <property type="match status" value="1"/>
</dbReference>
<evidence type="ECO:0000313" key="6">
    <source>
        <dbReference type="Proteomes" id="UP000494165"/>
    </source>
</evidence>
<sequence>MTLSKSLVALVAVALAALPTYYAKSLPSYFKVCERDADNFGECIVESVNALRPHLDKGIRSFKIPPLNPLSLEEVSIDEGTGPVAINLKLTKLRVKGGQDYKVNWVRPELENHKIHFSIDLPVLEMHGDYEMDGRALVLPIKGKGVADIIVYKISPNATLIGKPVMRDGVKYMEVEDFPVNIGPASLVKLNFDNLFGGNKQLGDNMNRFLNSNWREVMDELRPIIENVVSAFLISASQSIFNTVPFDTLFPLKSA</sequence>
<dbReference type="Gene3D" id="3.15.10.30">
    <property type="entry name" value="Haemolymph juvenile hormone binding protein"/>
    <property type="match status" value="1"/>
</dbReference>
<evidence type="ECO:0000256" key="2">
    <source>
        <dbReference type="ARBA" id="ARBA00023108"/>
    </source>
</evidence>
<name>A0A8S1BVZ9_9INSE</name>
<evidence type="ECO:0000313" key="5">
    <source>
        <dbReference type="EMBL" id="CAB3360726.1"/>
    </source>
</evidence>
<dbReference type="SMART" id="SM00700">
    <property type="entry name" value="JHBP"/>
    <property type="match status" value="1"/>
</dbReference>
<accession>A0A8S1BVZ9</accession>
<protein>
    <recommendedName>
        <fullName evidence="7">Protein takeout</fullName>
    </recommendedName>
</protein>
<organism evidence="5 6">
    <name type="scientific">Cloeon dipterum</name>
    <dbReference type="NCBI Taxonomy" id="197152"/>
    <lineage>
        <taxon>Eukaryota</taxon>
        <taxon>Metazoa</taxon>
        <taxon>Ecdysozoa</taxon>
        <taxon>Arthropoda</taxon>
        <taxon>Hexapoda</taxon>
        <taxon>Insecta</taxon>
        <taxon>Pterygota</taxon>
        <taxon>Palaeoptera</taxon>
        <taxon>Ephemeroptera</taxon>
        <taxon>Pisciforma</taxon>
        <taxon>Baetidae</taxon>
        <taxon>Cloeon</taxon>
    </lineage>
</organism>
<comment type="caution">
    <text evidence="5">The sequence shown here is derived from an EMBL/GenBank/DDBJ whole genome shotgun (WGS) entry which is preliminary data.</text>
</comment>
<keyword evidence="2" id="KW-0090">Biological rhythms</keyword>
<dbReference type="EMBL" id="CADEPI010000004">
    <property type="protein sequence ID" value="CAB3360726.1"/>
    <property type="molecule type" value="Genomic_DNA"/>
</dbReference>
<reference evidence="5 6" key="1">
    <citation type="submission" date="2020-04" db="EMBL/GenBank/DDBJ databases">
        <authorList>
            <person name="Alioto T."/>
            <person name="Alioto T."/>
            <person name="Gomez Garrido J."/>
        </authorList>
    </citation>
    <scope>NUCLEOTIDE SEQUENCE [LARGE SCALE GENOMIC DNA]</scope>
</reference>
<feature type="chain" id="PRO_5035878978" description="Protein takeout" evidence="4">
    <location>
        <begin position="24"/>
        <end position="255"/>
    </location>
</feature>
<evidence type="ECO:0000256" key="4">
    <source>
        <dbReference type="SAM" id="SignalP"/>
    </source>
</evidence>
<gene>
    <name evidence="5" type="ORF">CLODIP_2_CD03381</name>
</gene>